<dbReference type="InterPro" id="IPR017900">
    <property type="entry name" value="4Fe4S_Fe_S_CS"/>
</dbReference>
<evidence type="ECO:0000256" key="1">
    <source>
        <dbReference type="ARBA" id="ARBA00022723"/>
    </source>
</evidence>
<dbReference type="EMBL" id="PYLP01000002">
    <property type="protein sequence ID" value="PST41727.1"/>
    <property type="molecule type" value="Genomic_DNA"/>
</dbReference>
<keyword evidence="3" id="KW-0411">Iron-sulfur</keyword>
<keyword evidence="1" id="KW-0479">Metal-binding</keyword>
<evidence type="ECO:0000313" key="5">
    <source>
        <dbReference type="Proteomes" id="UP000241201"/>
    </source>
</evidence>
<dbReference type="AlphaFoldDB" id="A0A2T3G2I0"/>
<dbReference type="GO" id="GO:0051536">
    <property type="term" value="F:iron-sulfur cluster binding"/>
    <property type="evidence" value="ECO:0007669"/>
    <property type="project" value="UniProtKB-KW"/>
</dbReference>
<protein>
    <recommendedName>
        <fullName evidence="6">4Fe-4S ferredoxin-type domain-containing protein</fullName>
    </recommendedName>
</protein>
<keyword evidence="2" id="KW-0408">Iron</keyword>
<evidence type="ECO:0000256" key="2">
    <source>
        <dbReference type="ARBA" id="ARBA00023004"/>
    </source>
</evidence>
<dbReference type="GO" id="GO:0046872">
    <property type="term" value="F:metal ion binding"/>
    <property type="evidence" value="ECO:0007669"/>
    <property type="project" value="UniProtKB-KW"/>
</dbReference>
<evidence type="ECO:0000256" key="3">
    <source>
        <dbReference type="ARBA" id="ARBA00023014"/>
    </source>
</evidence>
<sequence length="128" mass="15125">MQYALDKLSILTVLPGIRNDDLTRTLHYLEVSDVEKDYSILRIFPILENCNQFVYYKHCHPCSKGLDTTLINKYYDLARLKDELAADHYHHLALKASDCIVCHHCDKRCPFHVQQSEHMQEITDYFHE</sequence>
<proteinExistence type="predicted"/>
<accession>A0A2T3G2I0</accession>
<reference evidence="5" key="1">
    <citation type="submission" date="2018-03" db="EMBL/GenBank/DDBJ databases">
        <title>Lachnoclostridium SNUG30370 gen.nov., sp.nov., isolated from human faeces.</title>
        <authorList>
            <person name="Seo B."/>
            <person name="Jeon K."/>
            <person name="Ko G."/>
        </authorList>
    </citation>
    <scope>NUCLEOTIDE SEQUENCE [LARGE SCALE GENOMIC DNA]</scope>
    <source>
        <strain evidence="5">SNUG30370</strain>
    </source>
</reference>
<comment type="caution">
    <text evidence="4">The sequence shown here is derived from an EMBL/GenBank/DDBJ whole genome shotgun (WGS) entry which is preliminary data.</text>
</comment>
<dbReference type="PROSITE" id="PS00198">
    <property type="entry name" value="4FE4S_FER_1"/>
    <property type="match status" value="1"/>
</dbReference>
<evidence type="ECO:0000313" key="4">
    <source>
        <dbReference type="EMBL" id="PST41727.1"/>
    </source>
</evidence>
<dbReference type="GeneID" id="77470034"/>
<dbReference type="Proteomes" id="UP000241201">
    <property type="component" value="Unassembled WGS sequence"/>
</dbReference>
<name>A0A2T3G2I0_9FIRM</name>
<dbReference type="RefSeq" id="WP_106987250.1">
    <property type="nucleotide sequence ID" value="NZ_JBBNHF010000001.1"/>
</dbReference>
<evidence type="ECO:0008006" key="6">
    <source>
        <dbReference type="Google" id="ProtNLM"/>
    </source>
</evidence>
<keyword evidence="5" id="KW-1185">Reference proteome</keyword>
<organism evidence="4 5">
    <name type="scientific">Faecalibacillus faecis</name>
    <dbReference type="NCBI Taxonomy" id="1982628"/>
    <lineage>
        <taxon>Bacteria</taxon>
        <taxon>Bacillati</taxon>
        <taxon>Bacillota</taxon>
        <taxon>Erysipelotrichia</taxon>
        <taxon>Erysipelotrichales</taxon>
        <taxon>Coprobacillaceae</taxon>
        <taxon>Faecalibacillus</taxon>
    </lineage>
</organism>
<gene>
    <name evidence="4" type="ORF">C7U55_02800</name>
</gene>